<dbReference type="PANTHER" id="PTHR38113:SF2">
    <property type="entry name" value="DUF2293 DOMAIN-CONTAINING PROTEIN"/>
    <property type="match status" value="1"/>
</dbReference>
<name>A0A9W4XIB4_9PLEO</name>
<proteinExistence type="predicted"/>
<dbReference type="Proteomes" id="UP001152607">
    <property type="component" value="Unassembled WGS sequence"/>
</dbReference>
<accession>A0A9W4XIB4</accession>
<evidence type="ECO:0000313" key="2">
    <source>
        <dbReference type="EMBL" id="CAI6294203.1"/>
    </source>
</evidence>
<dbReference type="InterPro" id="IPR018744">
    <property type="entry name" value="DUF2293"/>
</dbReference>
<evidence type="ECO:0000313" key="3">
    <source>
        <dbReference type="Proteomes" id="UP001152607"/>
    </source>
</evidence>
<keyword evidence="3" id="KW-1185">Reference proteome</keyword>
<dbReference type="PANTHER" id="PTHR38113">
    <property type="match status" value="1"/>
</dbReference>
<reference evidence="2" key="1">
    <citation type="submission" date="2023-01" db="EMBL/GenBank/DDBJ databases">
        <authorList>
            <person name="Van Ghelder C."/>
            <person name="Rancurel C."/>
        </authorList>
    </citation>
    <scope>NUCLEOTIDE SEQUENCE</scope>
    <source>
        <strain evidence="2">CNCM I-4278</strain>
    </source>
</reference>
<comment type="caution">
    <text evidence="2">The sequence shown here is derived from an EMBL/GenBank/DDBJ whole genome shotgun (WGS) entry which is preliminary data.</text>
</comment>
<sequence length="184" mass="21209">MAPQEYTVSVNTPMPKGYAFLKKGIKYKTLHCRRLTHEAGKPVYVVENNKKLIGIRIPKSIYFHVQSLANETLPARRLATEQRDAALVRTAAAELDSQFPNIPKEDRKKILNHGFRKNSGRVGRTNQMPMSRKVLYAVVAHIRHKHTNYDQMLNDGTTREDARKKIHKKLQSILREWGATQRKP</sequence>
<feature type="domain" description="DUF2293" evidence="1">
    <location>
        <begin position="95"/>
        <end position="178"/>
    </location>
</feature>
<organism evidence="2 3">
    <name type="scientific">Periconia digitata</name>
    <dbReference type="NCBI Taxonomy" id="1303443"/>
    <lineage>
        <taxon>Eukaryota</taxon>
        <taxon>Fungi</taxon>
        <taxon>Dikarya</taxon>
        <taxon>Ascomycota</taxon>
        <taxon>Pezizomycotina</taxon>
        <taxon>Dothideomycetes</taxon>
        <taxon>Pleosporomycetidae</taxon>
        <taxon>Pleosporales</taxon>
        <taxon>Massarineae</taxon>
        <taxon>Periconiaceae</taxon>
        <taxon>Periconia</taxon>
    </lineage>
</organism>
<dbReference type="Pfam" id="PF10056">
    <property type="entry name" value="DUF2293"/>
    <property type="match status" value="1"/>
</dbReference>
<dbReference type="OrthoDB" id="5381833at2759"/>
<dbReference type="EMBL" id="CAOQHR010000002">
    <property type="protein sequence ID" value="CAI6294203.1"/>
    <property type="molecule type" value="Genomic_DNA"/>
</dbReference>
<gene>
    <name evidence="2" type="ORF">PDIGIT_LOCUS2578</name>
</gene>
<dbReference type="AlphaFoldDB" id="A0A9W4XIB4"/>
<evidence type="ECO:0000259" key="1">
    <source>
        <dbReference type="Pfam" id="PF10056"/>
    </source>
</evidence>
<protein>
    <recommendedName>
        <fullName evidence="1">DUF2293 domain-containing protein</fullName>
    </recommendedName>
</protein>